<dbReference type="EMBL" id="CP001720">
    <property type="protein sequence ID" value="ACV63313.1"/>
    <property type="molecule type" value="Genomic_DNA"/>
</dbReference>
<dbReference type="KEGG" id="dae:Dtox_2508"/>
<dbReference type="InterPro" id="IPR051162">
    <property type="entry name" value="T4SS_component"/>
</dbReference>
<feature type="compositionally biased region" description="Basic and acidic residues" evidence="1">
    <location>
        <begin position="293"/>
        <end position="302"/>
    </location>
</feature>
<protein>
    <recommendedName>
        <fullName evidence="4">AAA ATPase</fullName>
    </recommendedName>
</protein>
<evidence type="ECO:0000313" key="2">
    <source>
        <dbReference type="EMBL" id="ACV63313.1"/>
    </source>
</evidence>
<dbReference type="eggNOG" id="COG0433">
    <property type="taxonomic scope" value="Bacteria"/>
</dbReference>
<dbReference type="HOGENOM" id="CLU_016228_1_0_9"/>
<name>C8W0Q8_DESAS</name>
<dbReference type="PANTHER" id="PTHR30121">
    <property type="entry name" value="UNCHARACTERIZED PROTEIN YJGR-RELATED"/>
    <property type="match status" value="1"/>
</dbReference>
<dbReference type="Gene3D" id="3.40.50.300">
    <property type="entry name" value="P-loop containing nucleotide triphosphate hydrolases"/>
    <property type="match status" value="1"/>
</dbReference>
<dbReference type="SUPFAM" id="SSF52540">
    <property type="entry name" value="P-loop containing nucleoside triphosphate hydrolases"/>
    <property type="match status" value="1"/>
</dbReference>
<evidence type="ECO:0000256" key="1">
    <source>
        <dbReference type="SAM" id="MobiDB-lite"/>
    </source>
</evidence>
<dbReference type="OrthoDB" id="1647424at2"/>
<accession>C8W0Q8</accession>
<dbReference type="AlphaFoldDB" id="C8W0Q8"/>
<dbReference type="Proteomes" id="UP000002217">
    <property type="component" value="Chromosome"/>
</dbReference>
<dbReference type="InterPro" id="IPR027417">
    <property type="entry name" value="P-loop_NTPase"/>
</dbReference>
<dbReference type="PANTHER" id="PTHR30121:SF6">
    <property type="entry name" value="SLR6007 PROTEIN"/>
    <property type="match status" value="1"/>
</dbReference>
<reference evidence="2 3" key="1">
    <citation type="journal article" date="2009" name="Stand. Genomic Sci.">
        <title>Complete genome sequence of Desulfotomaculum acetoxidans type strain (5575).</title>
        <authorList>
            <person name="Spring S."/>
            <person name="Lapidus A."/>
            <person name="Schroder M."/>
            <person name="Gleim D."/>
            <person name="Sims D."/>
            <person name="Meincke L."/>
            <person name="Glavina Del Rio T."/>
            <person name="Tice H."/>
            <person name="Copeland A."/>
            <person name="Cheng J.F."/>
            <person name="Lucas S."/>
            <person name="Chen F."/>
            <person name="Nolan M."/>
            <person name="Bruce D."/>
            <person name="Goodwin L."/>
            <person name="Pitluck S."/>
            <person name="Ivanova N."/>
            <person name="Mavromatis K."/>
            <person name="Mikhailova N."/>
            <person name="Pati A."/>
            <person name="Chen A."/>
            <person name="Palaniappan K."/>
            <person name="Land M."/>
            <person name="Hauser L."/>
            <person name="Chang Y.J."/>
            <person name="Jeffries C.D."/>
            <person name="Chain P."/>
            <person name="Saunders E."/>
            <person name="Brettin T."/>
            <person name="Detter J.C."/>
            <person name="Goker M."/>
            <person name="Bristow J."/>
            <person name="Eisen J.A."/>
            <person name="Markowitz V."/>
            <person name="Hugenholtz P."/>
            <person name="Kyrpides N.C."/>
            <person name="Klenk H.P."/>
            <person name="Han C."/>
        </authorList>
    </citation>
    <scope>NUCLEOTIDE SEQUENCE [LARGE SCALE GENOMIC DNA]</scope>
    <source>
        <strain evidence="3">ATCC 49208 / DSM 771 / VKM B-1644</strain>
    </source>
</reference>
<dbReference type="STRING" id="485916.Dtox_2508"/>
<dbReference type="Pfam" id="PF12846">
    <property type="entry name" value="AAA_10"/>
    <property type="match status" value="1"/>
</dbReference>
<evidence type="ECO:0008006" key="4">
    <source>
        <dbReference type="Google" id="ProtNLM"/>
    </source>
</evidence>
<evidence type="ECO:0000313" key="3">
    <source>
        <dbReference type="Proteomes" id="UP000002217"/>
    </source>
</evidence>
<gene>
    <name evidence="2" type="ordered locus">Dtox_2508</name>
</gene>
<sequence length="792" mass="88885">MKFPLIAFKNNVIFNEKGEAYAIYKLRGRPFNNLPITDREVVIRNFEQLLWGLEGKGQILLLCEEMRLNEKEYLTDADAVFTKEAFNHAGSVRTALASGARNRRRYLVLQISTAIEEPNNWREYTREYVEVIISAFTSAEKWVLNEQKIREVMEREEELYRRISSSIDGKAGFSDIDFIIRRNTKRIGELPPPLPSREAGRLTPAIVSAFSDGCLINEQTSYITITNGSDEKHHQTFITFPDLPKLLPEVGAEWLASLEAMRTAVDAVVHFEIIKPHKAQKKVTSRKGYLKGQLKEKSRGDEDPSTDEEYAISEGRHLEGKISAGQPLASMSVVMAVAAKEIKDMRASAKRLMERYSSSGYRAVRPMGDQCKCFYSFLPGALRASPLIECDPGFISASGPTISMDVGDEKGFFIGWSNAAPVFWKPGYAAKELNRSNAMFISGALGSGKSLTIKLLIYLAYLAGAYLFIVDPKNNEYAVLEKIFPIKKINLCPGANEPINPFMLSKDERQAKSYVLDYLSIVLNLRDDNDTRRVAVSKAVETTGNMEPEKRNLNTTLEILKQMSENEQHEPVKQESGQCALLMESIKNSSLGHLVFGIGGVKEIARATVVNLQGLPLPRTAENLNLGRITENERQGLGLLYLASAMAREVAFSLPKDVVKVEVFDESWMLANISEGRRLLDELIRMSARSFGTIPILITQNTTDIKDLQSIKNNINYKFCFRAEDKTEIKANMEILGADTEENSLTSAFPALESGWCVMRDAFGRISQVYIDPRPKYLLHLFDTSPKVAQNE</sequence>
<organism evidence="2 3">
    <name type="scientific">Desulfofarcimen acetoxidans (strain ATCC 49208 / DSM 771 / KCTC 5769 / VKM B-1644 / 5575)</name>
    <name type="common">Desulfotomaculum acetoxidans</name>
    <dbReference type="NCBI Taxonomy" id="485916"/>
    <lineage>
        <taxon>Bacteria</taxon>
        <taxon>Bacillati</taxon>
        <taxon>Bacillota</taxon>
        <taxon>Clostridia</taxon>
        <taxon>Eubacteriales</taxon>
        <taxon>Peptococcaceae</taxon>
        <taxon>Desulfofarcimen</taxon>
    </lineage>
</organism>
<proteinExistence type="predicted"/>
<feature type="region of interest" description="Disordered" evidence="1">
    <location>
        <begin position="284"/>
        <end position="308"/>
    </location>
</feature>
<keyword evidence="3" id="KW-1185">Reference proteome</keyword>